<dbReference type="Proteomes" id="UP000515789">
    <property type="component" value="Chromosome"/>
</dbReference>
<evidence type="ECO:0000259" key="1">
    <source>
        <dbReference type="Pfam" id="PF00155"/>
    </source>
</evidence>
<keyword evidence="2" id="KW-0032">Aminotransferase</keyword>
<dbReference type="InterPro" id="IPR015424">
    <property type="entry name" value="PyrdxlP-dep_Trfase"/>
</dbReference>
<dbReference type="EMBL" id="CP039126">
    <property type="protein sequence ID" value="QMW78130.1"/>
    <property type="molecule type" value="Genomic_DNA"/>
</dbReference>
<dbReference type="GO" id="GO:0008483">
    <property type="term" value="F:transaminase activity"/>
    <property type="evidence" value="ECO:0007669"/>
    <property type="project" value="UniProtKB-KW"/>
</dbReference>
<reference evidence="2 3" key="1">
    <citation type="submission" date="2019-04" db="EMBL/GenBank/DDBJ databases">
        <authorList>
            <person name="Schori C."/>
            <person name="Ahrens C."/>
        </authorList>
    </citation>
    <scope>NUCLEOTIDE SEQUENCE [LARGE SCALE GENOMIC DNA]</scope>
    <source>
        <strain evidence="2 3">DSM 2950</strain>
    </source>
</reference>
<sequence>MISYHAHGGDVYRHQNVTDFSANCNPFGTPESVKQAVARAMEQVCHYPDVKCERLREAISRYEGVPAEQIICGNGAADLIFALVLALKPKKALLPAPTFAEYEQALATVDCEMKRYVLKEDTGFFVGGDFLECITEELDMVFLCNPNNPTGVLMEQDFLEEVLLRCQKCGCILMLDECFVDFVEYPKEHTMKPFLEQNPGLFLLKAFTKRYAMAGVRLGFALCGNGPLLEKMQLVTQPWNVSVLAQEAGIAALSEKEYVERSMEAIHRERTRLLESMGHLGYQTFASSANYIFFKGPENLYEQCLERGILIRDCSNYYGLSKGYYRIAVRLREENNRLLQVLEEIQAPDSREE</sequence>
<evidence type="ECO:0000313" key="2">
    <source>
        <dbReference type="EMBL" id="QMW78130.1"/>
    </source>
</evidence>
<dbReference type="GO" id="GO:0030170">
    <property type="term" value="F:pyridoxal phosphate binding"/>
    <property type="evidence" value="ECO:0007669"/>
    <property type="project" value="InterPro"/>
</dbReference>
<evidence type="ECO:0000313" key="3">
    <source>
        <dbReference type="Proteomes" id="UP000515789"/>
    </source>
</evidence>
<dbReference type="GeneID" id="75050623"/>
<dbReference type="InterPro" id="IPR015422">
    <property type="entry name" value="PyrdxlP-dep_Trfase_small"/>
</dbReference>
<dbReference type="AlphaFoldDB" id="A0A7G5MU37"/>
<dbReference type="InterPro" id="IPR015421">
    <property type="entry name" value="PyrdxlP-dep_Trfase_major"/>
</dbReference>
<name>A0A7G5MU37_9FIRM</name>
<dbReference type="InterPro" id="IPR004839">
    <property type="entry name" value="Aminotransferase_I/II_large"/>
</dbReference>
<accession>A0A7G5MU37</accession>
<dbReference type="CDD" id="cd00609">
    <property type="entry name" value="AAT_like"/>
    <property type="match status" value="1"/>
</dbReference>
<proteinExistence type="predicted"/>
<keyword evidence="2" id="KW-0808">Transferase</keyword>
<dbReference type="RefSeq" id="WP_018597579.1">
    <property type="nucleotide sequence ID" value="NZ_AP031416.1"/>
</dbReference>
<dbReference type="Pfam" id="PF00155">
    <property type="entry name" value="Aminotran_1_2"/>
    <property type="match status" value="1"/>
</dbReference>
<protein>
    <submittedName>
        <fullName evidence="2">Aminotransferase class I/II-fold pyridoxal phosphate-dependent enzyme</fullName>
    </submittedName>
</protein>
<organism evidence="2 3">
    <name type="scientific">Blautia producta</name>
    <dbReference type="NCBI Taxonomy" id="33035"/>
    <lineage>
        <taxon>Bacteria</taxon>
        <taxon>Bacillati</taxon>
        <taxon>Bacillota</taxon>
        <taxon>Clostridia</taxon>
        <taxon>Lachnospirales</taxon>
        <taxon>Lachnospiraceae</taxon>
        <taxon>Blautia</taxon>
    </lineage>
</organism>
<dbReference type="PANTHER" id="PTHR42885">
    <property type="entry name" value="HISTIDINOL-PHOSPHATE AMINOTRANSFERASE-RELATED"/>
    <property type="match status" value="1"/>
</dbReference>
<dbReference type="Gene3D" id="3.90.1150.10">
    <property type="entry name" value="Aspartate Aminotransferase, domain 1"/>
    <property type="match status" value="1"/>
</dbReference>
<feature type="domain" description="Aminotransferase class I/classII large" evidence="1">
    <location>
        <begin position="16"/>
        <end position="339"/>
    </location>
</feature>
<dbReference type="SUPFAM" id="SSF53383">
    <property type="entry name" value="PLP-dependent transferases"/>
    <property type="match status" value="1"/>
</dbReference>
<gene>
    <name evidence="2" type="ORF">E5259_11285</name>
</gene>
<dbReference type="Gene3D" id="3.40.640.10">
    <property type="entry name" value="Type I PLP-dependent aspartate aminotransferase-like (Major domain)"/>
    <property type="match status" value="1"/>
</dbReference>